<comment type="caution">
    <text evidence="3">The sequence shown here is derived from an EMBL/GenBank/DDBJ whole genome shotgun (WGS) entry which is preliminary data.</text>
</comment>
<proteinExistence type="predicted"/>
<protein>
    <submittedName>
        <fullName evidence="3">Uncharacterized protein</fullName>
    </submittedName>
</protein>
<feature type="transmembrane region" description="Helical" evidence="2">
    <location>
        <begin position="20"/>
        <end position="45"/>
    </location>
</feature>
<keyword evidence="2" id="KW-1133">Transmembrane helix</keyword>
<organism evidence="3 4">
    <name type="scientific">Clostridium senegalense</name>
    <dbReference type="NCBI Taxonomy" id="1465809"/>
    <lineage>
        <taxon>Bacteria</taxon>
        <taxon>Bacillati</taxon>
        <taxon>Bacillota</taxon>
        <taxon>Clostridia</taxon>
        <taxon>Eubacteriales</taxon>
        <taxon>Clostridiaceae</taxon>
        <taxon>Clostridium</taxon>
    </lineage>
</organism>
<name>A0A6M0H6J2_9CLOT</name>
<keyword evidence="1" id="KW-0175">Coiled coil</keyword>
<keyword evidence="2" id="KW-0812">Transmembrane</keyword>
<keyword evidence="2" id="KW-0472">Membrane</keyword>
<accession>A0A6M0H6J2</accession>
<feature type="coiled-coil region" evidence="1">
    <location>
        <begin position="158"/>
        <end position="336"/>
    </location>
</feature>
<dbReference type="AlphaFoldDB" id="A0A6M0H6J2"/>
<keyword evidence="4" id="KW-1185">Reference proteome</keyword>
<feature type="transmembrane region" description="Helical" evidence="2">
    <location>
        <begin position="51"/>
        <end position="71"/>
    </location>
</feature>
<gene>
    <name evidence="3" type="ORF">G3M99_15075</name>
</gene>
<reference evidence="3 4" key="1">
    <citation type="submission" date="2020-02" db="EMBL/GenBank/DDBJ databases">
        <title>Genome assembly of a novel Clostridium senegalense strain.</title>
        <authorList>
            <person name="Gupta T.B."/>
            <person name="Jauregui R."/>
            <person name="Maclean P."/>
            <person name="Nawarathana A."/>
            <person name="Brightwell G."/>
        </authorList>
    </citation>
    <scope>NUCLEOTIDE SEQUENCE [LARGE SCALE GENOMIC DNA]</scope>
    <source>
        <strain evidence="3 4">AGRFS4</strain>
    </source>
</reference>
<sequence length="356" mass="40941">MKEIKNTLFKCKIRIFIKKLINNLLIGLIVGFLMVIALKGISFFIPTYDYIKKSLILIGCTSLVSIIYSMVKFPTYKETGKILDYINLKNRVTTLLEMEENNSPYYELLFEDVKLQLKNFDIKKLKIKPNKKYIKIFSITFFAFFLAIFIPNPLKEEASKLKALNTEQKNEVKKVEKIEKELKSDKEVSEIKKLQIENQLKELKKEIKKSKSEKEIAKALEKTSVKLDNVKNKNLNNIAKNLEKNKNTEKLAEALKNKDKKKTEEELKSLKNKIENMKDDEKNKLAESLKEAMENTDNEELSKALKNVMNNMEGNDENLESSLNDLNSELSEEMNDDAIESVKGKVAKGCNSSGGT</sequence>
<dbReference type="EMBL" id="JAAGPU010000034">
    <property type="protein sequence ID" value="NEU06147.1"/>
    <property type="molecule type" value="Genomic_DNA"/>
</dbReference>
<evidence type="ECO:0000313" key="3">
    <source>
        <dbReference type="EMBL" id="NEU06147.1"/>
    </source>
</evidence>
<evidence type="ECO:0000256" key="1">
    <source>
        <dbReference type="SAM" id="Coils"/>
    </source>
</evidence>
<evidence type="ECO:0000313" key="4">
    <source>
        <dbReference type="Proteomes" id="UP000481872"/>
    </source>
</evidence>
<dbReference type="Proteomes" id="UP000481872">
    <property type="component" value="Unassembled WGS sequence"/>
</dbReference>
<dbReference type="RefSeq" id="WP_199870692.1">
    <property type="nucleotide sequence ID" value="NZ_JAAGPU010000034.1"/>
</dbReference>
<evidence type="ECO:0000256" key="2">
    <source>
        <dbReference type="SAM" id="Phobius"/>
    </source>
</evidence>
<feature type="transmembrane region" description="Helical" evidence="2">
    <location>
        <begin position="133"/>
        <end position="150"/>
    </location>
</feature>